<evidence type="ECO:0000256" key="1">
    <source>
        <dbReference type="ARBA" id="ARBA00023157"/>
    </source>
</evidence>
<feature type="region of interest" description="Disordered" evidence="2">
    <location>
        <begin position="929"/>
        <end position="989"/>
    </location>
</feature>
<proteinExistence type="predicted"/>
<feature type="region of interest" description="Disordered" evidence="2">
    <location>
        <begin position="104"/>
        <end position="123"/>
    </location>
</feature>
<dbReference type="PROSITE" id="PS00799">
    <property type="entry name" value="GRANULINS"/>
    <property type="match status" value="1"/>
</dbReference>
<dbReference type="InterPro" id="IPR000118">
    <property type="entry name" value="Granulin"/>
</dbReference>
<protein>
    <recommendedName>
        <fullName evidence="3">Granulins domain-containing protein</fullName>
    </recommendedName>
</protein>
<comment type="caution">
    <text evidence="4">The sequence shown here is derived from an EMBL/GenBank/DDBJ whole genome shotgun (WGS) entry which is preliminary data.</text>
</comment>
<feature type="compositionally biased region" description="Basic and acidic residues" evidence="2">
    <location>
        <begin position="774"/>
        <end position="806"/>
    </location>
</feature>
<reference evidence="4 5" key="1">
    <citation type="submission" date="2022-05" db="EMBL/GenBank/DDBJ databases">
        <authorList>
            <consortium name="Genoscope - CEA"/>
            <person name="William W."/>
        </authorList>
    </citation>
    <scope>NUCLEOTIDE SEQUENCE [LARGE SCALE GENOMIC DNA]</scope>
</reference>
<dbReference type="CDD" id="cd00229">
    <property type="entry name" value="SGNH_hydrolase"/>
    <property type="match status" value="1"/>
</dbReference>
<evidence type="ECO:0000313" key="4">
    <source>
        <dbReference type="EMBL" id="CAH3023939.1"/>
    </source>
</evidence>
<feature type="compositionally biased region" description="Basic and acidic residues" evidence="2">
    <location>
        <begin position="583"/>
        <end position="592"/>
    </location>
</feature>
<feature type="compositionally biased region" description="Polar residues" evidence="2">
    <location>
        <begin position="817"/>
        <end position="841"/>
    </location>
</feature>
<dbReference type="InterPro" id="IPR036514">
    <property type="entry name" value="SGNH_hydro_sf"/>
</dbReference>
<evidence type="ECO:0000256" key="2">
    <source>
        <dbReference type="SAM" id="MobiDB-lite"/>
    </source>
</evidence>
<name>A0ABN8M2W2_9CNID</name>
<feature type="domain" description="Granulins" evidence="3">
    <location>
        <begin position="419"/>
        <end position="432"/>
    </location>
</feature>
<dbReference type="InterPro" id="IPR037277">
    <property type="entry name" value="Granulin_sf"/>
</dbReference>
<accession>A0ABN8M2W2</accession>
<dbReference type="Gene3D" id="3.40.50.1110">
    <property type="entry name" value="SGNH hydrolase"/>
    <property type="match status" value="1"/>
</dbReference>
<feature type="compositionally biased region" description="Basic and acidic residues" evidence="2">
    <location>
        <begin position="1209"/>
        <end position="1223"/>
    </location>
</feature>
<feature type="region of interest" description="Disordered" evidence="2">
    <location>
        <begin position="1147"/>
        <end position="1168"/>
    </location>
</feature>
<feature type="region of interest" description="Disordered" evidence="2">
    <location>
        <begin position="1248"/>
        <end position="1267"/>
    </location>
</feature>
<organism evidence="4 5">
    <name type="scientific">Porites evermanni</name>
    <dbReference type="NCBI Taxonomy" id="104178"/>
    <lineage>
        <taxon>Eukaryota</taxon>
        <taxon>Metazoa</taxon>
        <taxon>Cnidaria</taxon>
        <taxon>Anthozoa</taxon>
        <taxon>Hexacorallia</taxon>
        <taxon>Scleractinia</taxon>
        <taxon>Fungiina</taxon>
        <taxon>Poritidae</taxon>
        <taxon>Porites</taxon>
    </lineage>
</organism>
<dbReference type="SMART" id="SM00277">
    <property type="entry name" value="GRAN"/>
    <property type="match status" value="1"/>
</dbReference>
<feature type="compositionally biased region" description="Basic residues" evidence="2">
    <location>
        <begin position="547"/>
        <end position="582"/>
    </location>
</feature>
<evidence type="ECO:0000313" key="5">
    <source>
        <dbReference type="Proteomes" id="UP001159427"/>
    </source>
</evidence>
<gene>
    <name evidence="4" type="ORF">PEVE_00021056</name>
</gene>
<feature type="region of interest" description="Disordered" evidence="2">
    <location>
        <begin position="37"/>
        <end position="65"/>
    </location>
</feature>
<feature type="compositionally biased region" description="Basic residues" evidence="2">
    <location>
        <begin position="528"/>
        <end position="540"/>
    </location>
</feature>
<feature type="region of interest" description="Disordered" evidence="2">
    <location>
        <begin position="774"/>
        <end position="857"/>
    </location>
</feature>
<feature type="region of interest" description="Disordered" evidence="2">
    <location>
        <begin position="448"/>
        <end position="592"/>
    </location>
</feature>
<keyword evidence="5" id="KW-1185">Reference proteome</keyword>
<keyword evidence="1" id="KW-1015">Disulfide bond</keyword>
<feature type="compositionally biased region" description="Polar residues" evidence="2">
    <location>
        <begin position="941"/>
        <end position="958"/>
    </location>
</feature>
<dbReference type="EMBL" id="CALNXI010000282">
    <property type="protein sequence ID" value="CAH3023939.1"/>
    <property type="molecule type" value="Genomic_DNA"/>
</dbReference>
<dbReference type="SUPFAM" id="SSF52266">
    <property type="entry name" value="SGNH hydrolase"/>
    <property type="match status" value="1"/>
</dbReference>
<feature type="region of interest" description="Disordered" evidence="2">
    <location>
        <begin position="1209"/>
        <end position="1233"/>
    </location>
</feature>
<evidence type="ECO:0000259" key="3">
    <source>
        <dbReference type="PROSITE" id="PS00799"/>
    </source>
</evidence>
<feature type="compositionally biased region" description="Basic and acidic residues" evidence="2">
    <location>
        <begin position="501"/>
        <end position="527"/>
    </location>
</feature>
<dbReference type="Proteomes" id="UP001159427">
    <property type="component" value="Unassembled WGS sequence"/>
</dbReference>
<feature type="region of interest" description="Disordered" evidence="2">
    <location>
        <begin position="1116"/>
        <end position="1135"/>
    </location>
</feature>
<sequence>MFKNCAILWLKRQDLYNGSDYDWNSFPWMEETSSWPQDYSSWPQQAPTQASLQQGPQAIQSSQVQAPAVEAPYPVPSQVPTRFVGQFNTPRAWPHGRYTGSAFPTAKSQTWRDPVKSGQHARPYPARPADILVEVHNATRVCSPGPPLGVNPLVRNCLIIGDSISLGYLATVKNKLRGLCQVQHAPFAKGSGAVDSRYGLRCMSMMLRTTALEPTTYDAIVFNFGMHDIDYSKRFPEEFVPIEEYKSNLLKIKELLVQTGAQLAFALTTPVPVAGRRNRRVVEYNKEARRVMERRGQVEIVDLHATVIHECGEPPYETCSIMRHPKDVHFNLKGNTLLGLKVAATLRNLLSKAKPRGNNSPPKAPELSAREGLASSYMHDDNSFCPDMVTRCPAGTTCCENLLSLTGYGCCMEKDAFGCPDSWHCCPRGSHCSPDCNFRSCKCMFPSTRPAVSSKPRNKESKKERKQGKGKLKSEHGSNSQDVKLDKPVKPAKPGVPVEPVKQDIDKTLVSKTSEKLKTEEGNDRKDSHKKAATKKKQKAIKTMLGPKKKHDQGLKSKHHFPKKHKKGRSKKRQNSAKKLRSKTKEKTSGKTMRKFEVKAHRNHRKSNYHHTLKQLWVTRLGKQHGITRKRKPHFAFSHMWGKRKHHDFSYQHVKKRKKDYETHNSHTSLTEELKHLIIKQRRKKLGSRLRAHTHGSVKYGIKNNLEKTKKTEKSNLLAKAGQFAKFHSSRNRKISFSKTTDVTKHKGSPLSLTGGKLVTKIKVNNLREKVQDKEKVKEKNVHGNQEGKMRKNEDSLIKKHTESWPKDFNAPERLANNWSRTSNETRLKNKSPNQSGNQALNPDIRQKTTDGNAIRARLKNVPSTRVYAEITTDKFERPSNDSTVKNHTTQSIEAKQATTLNEVSAGINEKGKDQITTSTKLSQEASDGFEAHEHDIPSAINKTKGQSSDTEISSFHLNPNHAVHFASNKTDIKENRNTSRPSGKGRDTMVKSGVRILHMYVANTNDTISKTSGFNSKIDEVVGGSGLTDSRTASGFNDLFPRTDGSFKGEDATEQMENVNGKMDGDVIGSGFQADKPFESLASGFLQFLESTPFYETNGDLLTDEKVEKDMKESLRAEEESNVADVPWKESSLESGNDVIELKAQQTDDHQNLNDDNGGESGLVSNGKLSFTSGSGFESGSSPSYGYLDTNGYYNGRAVAKHISEHFKGDIGRSGKGRDAGDRPINNDSSSDHLIRKLLLENEETENVTYVSSTDDSNSSKSREGSVLGGNGFYMSTSWPDVFSASSADTSDRGSGIDDDFSGDFRRSLHFGGERDIDDESEIEFFL</sequence>
<dbReference type="Gene3D" id="2.10.25.160">
    <property type="entry name" value="Granulin"/>
    <property type="match status" value="1"/>
</dbReference>